<sequence length="326" mass="36976">MEHLSNILTSPYLYSSAVTLLLLIALKAIIGQFITQQPLAFFNFYCQRLADKVNKQTNSSRQQNISGLIAVLVTLIPIIAILWLFEVFIEVQWLWHALLLYFALGSFGLTKTNKNIARELVANNNYQAKQKVAPLLLRDTEQLSPLGISKACIEMQVLRSSQLLVCVGFYFLFFGPLAALAFRLLLEMHYAWNIKMYRFVHFGAAVNYIVKLLQWLPSRLFSLLLLIGTVGQNTLLYWRLIRGKFFQLDNGILLHVLALGLEIKLSGVAMYNGSKVRKTSFNDHARQPQATDIIHASKRINYALYILILLVMLLAVTSYSLSGMGK</sequence>
<feature type="transmembrane region" description="Helical" evidence="9">
    <location>
        <begin position="163"/>
        <end position="184"/>
    </location>
</feature>
<dbReference type="OrthoDB" id="5586491at2"/>
<keyword evidence="4" id="KW-1003">Cell membrane</keyword>
<keyword evidence="8 9" id="KW-0472">Membrane</keyword>
<proteinExistence type="inferred from homology"/>
<keyword evidence="6 9" id="KW-0812">Transmembrane</keyword>
<keyword evidence="11" id="KW-1185">Reference proteome</keyword>
<feature type="transmembrane region" description="Helical" evidence="9">
    <location>
        <begin position="65"/>
        <end position="85"/>
    </location>
</feature>
<dbReference type="PANTHER" id="PTHR34308:SF1">
    <property type="entry name" value="COBALAMIN BIOSYNTHESIS PROTEIN CBIB"/>
    <property type="match status" value="1"/>
</dbReference>
<keyword evidence="5" id="KW-0169">Cobalamin biosynthesis</keyword>
<evidence type="ECO:0000256" key="8">
    <source>
        <dbReference type="ARBA" id="ARBA00023136"/>
    </source>
</evidence>
<reference evidence="10 11" key="1">
    <citation type="submission" date="2017-08" db="EMBL/GenBank/DDBJ databases">
        <title>Complete genome of Colwellia sp. NB097-1, a psychrophile bacterium ioslated from Bering Sea.</title>
        <authorList>
            <person name="Chen X."/>
        </authorList>
    </citation>
    <scope>NUCLEOTIDE SEQUENCE [LARGE SCALE GENOMIC DNA]</scope>
    <source>
        <strain evidence="10 11">NB097-1</strain>
    </source>
</reference>
<dbReference type="GO" id="GO:0005886">
    <property type="term" value="C:plasma membrane"/>
    <property type="evidence" value="ECO:0007669"/>
    <property type="project" value="UniProtKB-SubCell"/>
</dbReference>
<dbReference type="UniPathway" id="UPA00148"/>
<protein>
    <submittedName>
        <fullName evidence="10">Cobalamin biosynthesis protein CbiB</fullName>
    </submittedName>
</protein>
<evidence type="ECO:0000256" key="3">
    <source>
        <dbReference type="ARBA" id="ARBA00006263"/>
    </source>
</evidence>
<evidence type="ECO:0000313" key="11">
    <source>
        <dbReference type="Proteomes" id="UP000202259"/>
    </source>
</evidence>
<evidence type="ECO:0000256" key="6">
    <source>
        <dbReference type="ARBA" id="ARBA00022692"/>
    </source>
</evidence>
<evidence type="ECO:0000256" key="1">
    <source>
        <dbReference type="ARBA" id="ARBA00004651"/>
    </source>
</evidence>
<evidence type="ECO:0000256" key="7">
    <source>
        <dbReference type="ARBA" id="ARBA00022989"/>
    </source>
</evidence>
<dbReference type="PANTHER" id="PTHR34308">
    <property type="entry name" value="COBALAMIN BIOSYNTHESIS PROTEIN CBIB"/>
    <property type="match status" value="1"/>
</dbReference>
<dbReference type="Proteomes" id="UP000202259">
    <property type="component" value="Chromosome"/>
</dbReference>
<feature type="transmembrane region" description="Helical" evidence="9">
    <location>
        <begin position="302"/>
        <end position="321"/>
    </location>
</feature>
<evidence type="ECO:0000256" key="2">
    <source>
        <dbReference type="ARBA" id="ARBA00004953"/>
    </source>
</evidence>
<evidence type="ECO:0000313" key="10">
    <source>
        <dbReference type="EMBL" id="ASP47479.1"/>
    </source>
</evidence>
<gene>
    <name evidence="10" type="ORF">B5D82_06760</name>
</gene>
<feature type="transmembrane region" description="Helical" evidence="9">
    <location>
        <begin position="12"/>
        <end position="30"/>
    </location>
</feature>
<comment type="similarity">
    <text evidence="3">Belongs to the CobD/CbiB family.</text>
</comment>
<feature type="transmembrane region" description="Helical" evidence="9">
    <location>
        <begin position="220"/>
        <end position="240"/>
    </location>
</feature>
<name>A0A222G6J6_9GAMM</name>
<dbReference type="Pfam" id="PF03186">
    <property type="entry name" value="CobD_Cbib"/>
    <property type="match status" value="1"/>
</dbReference>
<dbReference type="EMBL" id="CP020465">
    <property type="protein sequence ID" value="ASP47479.1"/>
    <property type="molecule type" value="Genomic_DNA"/>
</dbReference>
<feature type="transmembrane region" description="Helical" evidence="9">
    <location>
        <begin position="196"/>
        <end position="213"/>
    </location>
</feature>
<keyword evidence="7 9" id="KW-1133">Transmembrane helix</keyword>
<comment type="pathway">
    <text evidence="2">Cofactor biosynthesis; adenosylcobalamin biosynthesis.</text>
</comment>
<feature type="transmembrane region" description="Helical" evidence="9">
    <location>
        <begin position="91"/>
        <end position="110"/>
    </location>
</feature>
<dbReference type="AlphaFoldDB" id="A0A222G6J6"/>
<dbReference type="RefSeq" id="WP_081150151.1">
    <property type="nucleotide sequence ID" value="NZ_CP020465.1"/>
</dbReference>
<evidence type="ECO:0000256" key="9">
    <source>
        <dbReference type="SAM" id="Phobius"/>
    </source>
</evidence>
<dbReference type="InterPro" id="IPR004485">
    <property type="entry name" value="Cobalamin_biosynth_CobD/CbiB"/>
</dbReference>
<feature type="transmembrane region" description="Helical" evidence="9">
    <location>
        <begin position="252"/>
        <end position="271"/>
    </location>
</feature>
<dbReference type="KEGG" id="cber:B5D82_06760"/>
<evidence type="ECO:0000256" key="5">
    <source>
        <dbReference type="ARBA" id="ARBA00022573"/>
    </source>
</evidence>
<dbReference type="GO" id="GO:0048472">
    <property type="term" value="F:threonine-phosphate decarboxylase activity"/>
    <property type="evidence" value="ECO:0007669"/>
    <property type="project" value="InterPro"/>
</dbReference>
<evidence type="ECO:0000256" key="4">
    <source>
        <dbReference type="ARBA" id="ARBA00022475"/>
    </source>
</evidence>
<comment type="subcellular location">
    <subcellularLocation>
        <location evidence="1">Cell membrane</location>
        <topology evidence="1">Multi-pass membrane protein</topology>
    </subcellularLocation>
</comment>
<accession>A0A222G6J6</accession>
<organism evidence="10 11">
    <name type="scientific">Cognaticolwellia beringensis</name>
    <dbReference type="NCBI Taxonomy" id="1967665"/>
    <lineage>
        <taxon>Bacteria</taxon>
        <taxon>Pseudomonadati</taxon>
        <taxon>Pseudomonadota</taxon>
        <taxon>Gammaproteobacteria</taxon>
        <taxon>Alteromonadales</taxon>
        <taxon>Colwelliaceae</taxon>
        <taxon>Cognaticolwellia</taxon>
    </lineage>
</organism>
<dbReference type="GO" id="GO:0009236">
    <property type="term" value="P:cobalamin biosynthetic process"/>
    <property type="evidence" value="ECO:0007669"/>
    <property type="project" value="UniProtKB-UniPathway"/>
</dbReference>